<organism evidence="6 7">
    <name type="scientific">Trichomonas vaginalis (strain ATCC PRA-98 / G3)</name>
    <dbReference type="NCBI Taxonomy" id="412133"/>
    <lineage>
        <taxon>Eukaryota</taxon>
        <taxon>Metamonada</taxon>
        <taxon>Parabasalia</taxon>
        <taxon>Trichomonadida</taxon>
        <taxon>Trichomonadidae</taxon>
        <taxon>Trichomonas</taxon>
    </lineage>
</organism>
<dbReference type="PANTHER" id="PTHR24362:SF309">
    <property type="entry name" value="PROTEIN KINASE DOMAIN-CONTAINING PROTEIN"/>
    <property type="match status" value="1"/>
</dbReference>
<evidence type="ECO:0000256" key="4">
    <source>
        <dbReference type="RuleBase" id="RU000304"/>
    </source>
</evidence>
<evidence type="ECO:0000313" key="6">
    <source>
        <dbReference type="EMBL" id="EAX90213.1"/>
    </source>
</evidence>
<dbReference type="SMR" id="A2FY14"/>
<keyword evidence="1 3" id="KW-0547">Nucleotide-binding</keyword>
<dbReference type="Proteomes" id="UP000001542">
    <property type="component" value="Unassembled WGS sequence"/>
</dbReference>
<dbReference type="OrthoDB" id="6513151at2759"/>
<dbReference type="PROSITE" id="PS50011">
    <property type="entry name" value="PROTEIN_KINASE_DOM"/>
    <property type="match status" value="1"/>
</dbReference>
<dbReference type="eggNOG" id="KOG0583">
    <property type="taxonomic scope" value="Eukaryota"/>
</dbReference>
<evidence type="ECO:0000256" key="3">
    <source>
        <dbReference type="PROSITE-ProRule" id="PRU10141"/>
    </source>
</evidence>
<evidence type="ECO:0000313" key="7">
    <source>
        <dbReference type="Proteomes" id="UP000001542"/>
    </source>
</evidence>
<keyword evidence="7" id="KW-1185">Reference proteome</keyword>
<accession>A2FY14</accession>
<dbReference type="RefSeq" id="XP_001303143.1">
    <property type="nucleotide sequence ID" value="XM_001303142.1"/>
</dbReference>
<dbReference type="Gene3D" id="1.10.510.10">
    <property type="entry name" value="Transferase(Phosphotransferase) domain 1"/>
    <property type="match status" value="1"/>
</dbReference>
<sequence length="316" mass="37079">MNNSEIEFFQQHGLTFRNVIGEGSFGKLFLVYSSHYDQCFALKKIPQLSFHENEIECLKHICQKNIINLYNYYRFDGHVYLLMEYCPNDLNLLIHQDKEIDPELLRVYIYDILQAIKTCHDNNIAHQDIKPSNFLIDKYGRIKVCDFGLSNIYEDNPTCNTFKGTMLFMAPELFRKKEYNAMKADIWALGVTFFCMATKTYPFYCTNKQNYIKILNTGIFPHYKVASPSLREVIIHCLDLNPETRATVDELLKLAYFDQMRYHNPLETKDIGKTQSLNAIIFKPLLKRSMKLTERSTVTSLRKKIPIELLKHSSVY</sequence>
<dbReference type="KEGG" id="tva:4747893"/>
<dbReference type="InterPro" id="IPR008271">
    <property type="entry name" value="Ser/Thr_kinase_AS"/>
</dbReference>
<feature type="binding site" evidence="3">
    <location>
        <position position="43"/>
    </location>
    <ligand>
        <name>ATP</name>
        <dbReference type="ChEBI" id="CHEBI:30616"/>
    </ligand>
</feature>
<dbReference type="EMBL" id="DS114127">
    <property type="protein sequence ID" value="EAX90213.1"/>
    <property type="molecule type" value="Genomic_DNA"/>
</dbReference>
<dbReference type="VEuPathDB" id="TrichDB:TVAGG3_1025610"/>
<gene>
    <name evidence="6" type="ORF">TVAG_155090</name>
</gene>
<dbReference type="InParanoid" id="A2FY14"/>
<protein>
    <submittedName>
        <fullName evidence="6">CAMK family protein kinase</fullName>
    </submittedName>
</protein>
<dbReference type="PROSITE" id="PS00107">
    <property type="entry name" value="PROTEIN_KINASE_ATP"/>
    <property type="match status" value="1"/>
</dbReference>
<keyword evidence="4" id="KW-0723">Serine/threonine-protein kinase</keyword>
<dbReference type="STRING" id="5722.A2FY14"/>
<dbReference type="GO" id="GO:0004674">
    <property type="term" value="F:protein serine/threonine kinase activity"/>
    <property type="evidence" value="ECO:0007669"/>
    <property type="project" value="UniProtKB-KW"/>
</dbReference>
<dbReference type="PROSITE" id="PS00108">
    <property type="entry name" value="PROTEIN_KINASE_ST"/>
    <property type="match status" value="1"/>
</dbReference>
<evidence type="ECO:0000256" key="2">
    <source>
        <dbReference type="ARBA" id="ARBA00022840"/>
    </source>
</evidence>
<dbReference type="InterPro" id="IPR011009">
    <property type="entry name" value="Kinase-like_dom_sf"/>
</dbReference>
<dbReference type="VEuPathDB" id="TrichDB:TVAG_155090"/>
<reference evidence="6" key="2">
    <citation type="journal article" date="2007" name="Science">
        <title>Draft genome sequence of the sexually transmitted pathogen Trichomonas vaginalis.</title>
        <authorList>
            <person name="Carlton J.M."/>
            <person name="Hirt R.P."/>
            <person name="Silva J.C."/>
            <person name="Delcher A.L."/>
            <person name="Schatz M."/>
            <person name="Zhao Q."/>
            <person name="Wortman J.R."/>
            <person name="Bidwell S.L."/>
            <person name="Alsmark U.C.M."/>
            <person name="Besteiro S."/>
            <person name="Sicheritz-Ponten T."/>
            <person name="Noel C.J."/>
            <person name="Dacks J.B."/>
            <person name="Foster P.G."/>
            <person name="Simillion C."/>
            <person name="Van de Peer Y."/>
            <person name="Miranda-Saavedra D."/>
            <person name="Barton G.J."/>
            <person name="Westrop G.D."/>
            <person name="Mueller S."/>
            <person name="Dessi D."/>
            <person name="Fiori P.L."/>
            <person name="Ren Q."/>
            <person name="Paulsen I."/>
            <person name="Zhang H."/>
            <person name="Bastida-Corcuera F.D."/>
            <person name="Simoes-Barbosa A."/>
            <person name="Brown M.T."/>
            <person name="Hayes R.D."/>
            <person name="Mukherjee M."/>
            <person name="Okumura C.Y."/>
            <person name="Schneider R."/>
            <person name="Smith A.J."/>
            <person name="Vanacova S."/>
            <person name="Villalvazo M."/>
            <person name="Haas B.J."/>
            <person name="Pertea M."/>
            <person name="Feldblyum T.V."/>
            <person name="Utterback T.R."/>
            <person name="Shu C.L."/>
            <person name="Osoegawa K."/>
            <person name="de Jong P.J."/>
            <person name="Hrdy I."/>
            <person name="Horvathova L."/>
            <person name="Zubacova Z."/>
            <person name="Dolezal P."/>
            <person name="Malik S.B."/>
            <person name="Logsdon J.M. Jr."/>
            <person name="Henze K."/>
            <person name="Gupta A."/>
            <person name="Wang C.C."/>
            <person name="Dunne R.L."/>
            <person name="Upcroft J.A."/>
            <person name="Upcroft P."/>
            <person name="White O."/>
            <person name="Salzberg S.L."/>
            <person name="Tang P."/>
            <person name="Chiu C.-H."/>
            <person name="Lee Y.-S."/>
            <person name="Embley T.M."/>
            <person name="Coombs G.H."/>
            <person name="Mottram J.C."/>
            <person name="Tachezy J."/>
            <person name="Fraser-Liggett C.M."/>
            <person name="Johnson P.J."/>
        </authorList>
    </citation>
    <scope>NUCLEOTIDE SEQUENCE [LARGE SCALE GENOMIC DNA]</scope>
    <source>
        <strain evidence="6">G3</strain>
    </source>
</reference>
<dbReference type="Pfam" id="PF00069">
    <property type="entry name" value="Pkinase"/>
    <property type="match status" value="1"/>
</dbReference>
<comment type="similarity">
    <text evidence="4">Belongs to the protein kinase superfamily.</text>
</comment>
<keyword evidence="6" id="KW-0808">Transferase</keyword>
<evidence type="ECO:0000256" key="1">
    <source>
        <dbReference type="ARBA" id="ARBA00022741"/>
    </source>
</evidence>
<name>A2FY14_TRIV3</name>
<reference evidence="6" key="1">
    <citation type="submission" date="2006-10" db="EMBL/GenBank/DDBJ databases">
        <authorList>
            <person name="Amadeo P."/>
            <person name="Zhao Q."/>
            <person name="Wortman J."/>
            <person name="Fraser-Liggett C."/>
            <person name="Carlton J."/>
        </authorList>
    </citation>
    <scope>NUCLEOTIDE SEQUENCE</scope>
    <source>
        <strain evidence="6">G3</strain>
    </source>
</reference>
<dbReference type="AlphaFoldDB" id="A2FY14"/>
<keyword evidence="6" id="KW-0418">Kinase</keyword>
<dbReference type="GO" id="GO:0005524">
    <property type="term" value="F:ATP binding"/>
    <property type="evidence" value="ECO:0007669"/>
    <property type="project" value="UniProtKB-UniRule"/>
</dbReference>
<keyword evidence="2 3" id="KW-0067">ATP-binding</keyword>
<dbReference type="InterPro" id="IPR000719">
    <property type="entry name" value="Prot_kinase_dom"/>
</dbReference>
<dbReference type="SUPFAM" id="SSF56112">
    <property type="entry name" value="Protein kinase-like (PK-like)"/>
    <property type="match status" value="1"/>
</dbReference>
<dbReference type="SMART" id="SM00220">
    <property type="entry name" value="S_TKc"/>
    <property type="match status" value="1"/>
</dbReference>
<dbReference type="PANTHER" id="PTHR24362">
    <property type="entry name" value="SERINE/THREONINE-PROTEIN KINASE NEK"/>
    <property type="match status" value="1"/>
</dbReference>
<evidence type="ECO:0000259" key="5">
    <source>
        <dbReference type="PROSITE" id="PS50011"/>
    </source>
</evidence>
<dbReference type="InterPro" id="IPR017441">
    <property type="entry name" value="Protein_kinase_ATP_BS"/>
</dbReference>
<proteinExistence type="inferred from homology"/>
<feature type="domain" description="Protein kinase" evidence="5">
    <location>
        <begin position="14"/>
        <end position="257"/>
    </location>
</feature>